<dbReference type="OMA" id="MSAMASH"/>
<keyword evidence="2" id="KW-1185">Reference proteome</keyword>
<evidence type="ECO:0008006" key="3">
    <source>
        <dbReference type="Google" id="ProtNLM"/>
    </source>
</evidence>
<evidence type="ECO:0000313" key="1">
    <source>
        <dbReference type="EMBL" id="EZA52146.1"/>
    </source>
</evidence>
<dbReference type="AlphaFoldDB" id="A0A026W937"/>
<accession>A0A026W937</accession>
<dbReference type="EMBL" id="KK107348">
    <property type="protein sequence ID" value="EZA52146.1"/>
    <property type="molecule type" value="Genomic_DNA"/>
</dbReference>
<proteinExistence type="predicted"/>
<evidence type="ECO:0000313" key="2">
    <source>
        <dbReference type="Proteomes" id="UP000053097"/>
    </source>
</evidence>
<dbReference type="Proteomes" id="UP000053097">
    <property type="component" value="Unassembled WGS sequence"/>
</dbReference>
<sequence>MQSFDELHSFLRSVLVVALSEDVGCIDGISVPAEMCLQSANNCIKGVHVEDCNSKDIIELNDFSCEEDTPLSWRKWSDDLYATANTLALRSNNGNIVNAFYNPTAAKKLKTLIQDLPLWTGIMRPYFKCGTEVSTSSSVESLFAEYKTRLFKGCIPMRVDKFVASHLDYLDGRLRLDYAANAFSTQQECKTSAKDNKMDMHESDNEQYSDFSMPFQCNLQFNSTPISNNDNSIANSSHLKSLADSSCDIETIKSSPCSISDTLNPLNFQEKGMGLINKNNKKCNDIKKKSYLDKCPEWDSIESVNAVFIPVMKNGNLCQPVKLQGKTIMIRNTCAFDALLHISAHMIGVDAQYKQVIHDTDDRLMQLASKIVSGGKITKNEYTERAYILTNLSLFQECKYNRRFHSLDAMCNAAHLAEYTFVSFPSLHRKKTCTNCKYSNEKSYTAISINVDIVLNQGFQHIQDVIEDIIRHNKTSKQTCIQCYNLCDITETYGPHIIIDTSILSDKNYLKNTKLETKTYN</sequence>
<protein>
    <recommendedName>
        <fullName evidence="3">NOF-FB transposable element protein</fullName>
    </recommendedName>
</protein>
<gene>
    <name evidence="1" type="ORF">X777_08658</name>
</gene>
<name>A0A026W937_OOCBI</name>
<organism evidence="1 2">
    <name type="scientific">Ooceraea biroi</name>
    <name type="common">Clonal raider ant</name>
    <name type="synonym">Cerapachys biroi</name>
    <dbReference type="NCBI Taxonomy" id="2015173"/>
    <lineage>
        <taxon>Eukaryota</taxon>
        <taxon>Metazoa</taxon>
        <taxon>Ecdysozoa</taxon>
        <taxon>Arthropoda</taxon>
        <taxon>Hexapoda</taxon>
        <taxon>Insecta</taxon>
        <taxon>Pterygota</taxon>
        <taxon>Neoptera</taxon>
        <taxon>Endopterygota</taxon>
        <taxon>Hymenoptera</taxon>
        <taxon>Apocrita</taxon>
        <taxon>Aculeata</taxon>
        <taxon>Formicoidea</taxon>
        <taxon>Formicidae</taxon>
        <taxon>Dorylinae</taxon>
        <taxon>Ooceraea</taxon>
    </lineage>
</organism>
<reference evidence="1 2" key="1">
    <citation type="journal article" date="2014" name="Curr. Biol.">
        <title>The genome of the clonal raider ant Cerapachys biroi.</title>
        <authorList>
            <person name="Oxley P.R."/>
            <person name="Ji L."/>
            <person name="Fetter-Pruneda I."/>
            <person name="McKenzie S.K."/>
            <person name="Li C."/>
            <person name="Hu H."/>
            <person name="Zhang G."/>
            <person name="Kronauer D.J."/>
        </authorList>
    </citation>
    <scope>NUCLEOTIDE SEQUENCE [LARGE SCALE GENOMIC DNA]</scope>
</reference>